<sequence length="55" mass="6315">MQFLYYQDNGSGHDGINNEWGDYSRYVNPGGVEMTSLMTLSEDYRVAYPGEKTKE</sequence>
<gene>
    <name evidence="1" type="ORF">C1H46_032915</name>
</gene>
<dbReference type="EMBL" id="VIEB01000763">
    <property type="protein sequence ID" value="TQD81517.1"/>
    <property type="molecule type" value="Genomic_DNA"/>
</dbReference>
<organism evidence="1 2">
    <name type="scientific">Malus baccata</name>
    <name type="common">Siberian crab apple</name>
    <name type="synonym">Pyrus baccata</name>
    <dbReference type="NCBI Taxonomy" id="106549"/>
    <lineage>
        <taxon>Eukaryota</taxon>
        <taxon>Viridiplantae</taxon>
        <taxon>Streptophyta</taxon>
        <taxon>Embryophyta</taxon>
        <taxon>Tracheophyta</taxon>
        <taxon>Spermatophyta</taxon>
        <taxon>Magnoliopsida</taxon>
        <taxon>eudicotyledons</taxon>
        <taxon>Gunneridae</taxon>
        <taxon>Pentapetalae</taxon>
        <taxon>rosids</taxon>
        <taxon>fabids</taxon>
        <taxon>Rosales</taxon>
        <taxon>Rosaceae</taxon>
        <taxon>Amygdaloideae</taxon>
        <taxon>Maleae</taxon>
        <taxon>Malus</taxon>
    </lineage>
</organism>
<protein>
    <submittedName>
        <fullName evidence="1">Uncharacterized protein</fullName>
    </submittedName>
</protein>
<name>A0A540L4W3_MALBA</name>
<evidence type="ECO:0000313" key="2">
    <source>
        <dbReference type="Proteomes" id="UP000315295"/>
    </source>
</evidence>
<proteinExistence type="predicted"/>
<reference evidence="1 2" key="1">
    <citation type="journal article" date="2019" name="G3 (Bethesda)">
        <title>Sequencing of a Wild Apple (Malus baccata) Genome Unravels the Differences Between Cultivated and Wild Apple Species Regarding Disease Resistance and Cold Tolerance.</title>
        <authorList>
            <person name="Chen X."/>
        </authorList>
    </citation>
    <scope>NUCLEOTIDE SEQUENCE [LARGE SCALE GENOMIC DNA]</scope>
    <source>
        <strain evidence="2">cv. Shandingzi</strain>
        <tissue evidence="1">Leaves</tissue>
    </source>
</reference>
<dbReference type="Proteomes" id="UP000315295">
    <property type="component" value="Unassembled WGS sequence"/>
</dbReference>
<comment type="caution">
    <text evidence="1">The sequence shown here is derived from an EMBL/GenBank/DDBJ whole genome shotgun (WGS) entry which is preliminary data.</text>
</comment>
<keyword evidence="2" id="KW-1185">Reference proteome</keyword>
<dbReference type="AlphaFoldDB" id="A0A540L4W3"/>
<evidence type="ECO:0000313" key="1">
    <source>
        <dbReference type="EMBL" id="TQD81517.1"/>
    </source>
</evidence>
<accession>A0A540L4W3</accession>